<feature type="region of interest" description="Disordered" evidence="1">
    <location>
        <begin position="41"/>
        <end position="78"/>
    </location>
</feature>
<organism evidence="2 3">
    <name type="scientific">Acorus gramineus</name>
    <name type="common">Dwarf sweet flag</name>
    <dbReference type="NCBI Taxonomy" id="55184"/>
    <lineage>
        <taxon>Eukaryota</taxon>
        <taxon>Viridiplantae</taxon>
        <taxon>Streptophyta</taxon>
        <taxon>Embryophyta</taxon>
        <taxon>Tracheophyta</taxon>
        <taxon>Spermatophyta</taxon>
        <taxon>Magnoliopsida</taxon>
        <taxon>Liliopsida</taxon>
        <taxon>Acoraceae</taxon>
        <taxon>Acorus</taxon>
    </lineage>
</organism>
<reference evidence="2" key="2">
    <citation type="submission" date="2023-06" db="EMBL/GenBank/DDBJ databases">
        <authorList>
            <person name="Ma L."/>
            <person name="Liu K.-W."/>
            <person name="Li Z."/>
            <person name="Hsiao Y.-Y."/>
            <person name="Qi Y."/>
            <person name="Fu T."/>
            <person name="Tang G."/>
            <person name="Zhang D."/>
            <person name="Sun W.-H."/>
            <person name="Liu D.-K."/>
            <person name="Li Y."/>
            <person name="Chen G.-Z."/>
            <person name="Liu X.-D."/>
            <person name="Liao X.-Y."/>
            <person name="Jiang Y.-T."/>
            <person name="Yu X."/>
            <person name="Hao Y."/>
            <person name="Huang J."/>
            <person name="Zhao X.-W."/>
            <person name="Ke S."/>
            <person name="Chen Y.-Y."/>
            <person name="Wu W.-L."/>
            <person name="Hsu J.-L."/>
            <person name="Lin Y.-F."/>
            <person name="Huang M.-D."/>
            <person name="Li C.-Y."/>
            <person name="Huang L."/>
            <person name="Wang Z.-W."/>
            <person name="Zhao X."/>
            <person name="Zhong W.-Y."/>
            <person name="Peng D.-H."/>
            <person name="Ahmad S."/>
            <person name="Lan S."/>
            <person name="Zhang J.-S."/>
            <person name="Tsai W.-C."/>
            <person name="Van De Peer Y."/>
            <person name="Liu Z.-J."/>
        </authorList>
    </citation>
    <scope>NUCLEOTIDE SEQUENCE</scope>
    <source>
        <strain evidence="2">SCP</strain>
        <tissue evidence="2">Leaves</tissue>
    </source>
</reference>
<reference evidence="2" key="1">
    <citation type="journal article" date="2023" name="Nat. Commun.">
        <title>Diploid and tetraploid genomes of Acorus and the evolution of monocots.</title>
        <authorList>
            <person name="Ma L."/>
            <person name="Liu K.W."/>
            <person name="Li Z."/>
            <person name="Hsiao Y.Y."/>
            <person name="Qi Y."/>
            <person name="Fu T."/>
            <person name="Tang G.D."/>
            <person name="Zhang D."/>
            <person name="Sun W.H."/>
            <person name="Liu D.K."/>
            <person name="Li Y."/>
            <person name="Chen G.Z."/>
            <person name="Liu X.D."/>
            <person name="Liao X.Y."/>
            <person name="Jiang Y.T."/>
            <person name="Yu X."/>
            <person name="Hao Y."/>
            <person name="Huang J."/>
            <person name="Zhao X.W."/>
            <person name="Ke S."/>
            <person name="Chen Y.Y."/>
            <person name="Wu W.L."/>
            <person name="Hsu J.L."/>
            <person name="Lin Y.F."/>
            <person name="Huang M.D."/>
            <person name="Li C.Y."/>
            <person name="Huang L."/>
            <person name="Wang Z.W."/>
            <person name="Zhao X."/>
            <person name="Zhong W.Y."/>
            <person name="Peng D.H."/>
            <person name="Ahmad S."/>
            <person name="Lan S."/>
            <person name="Zhang J.S."/>
            <person name="Tsai W.C."/>
            <person name="Van de Peer Y."/>
            <person name="Liu Z.J."/>
        </authorList>
    </citation>
    <scope>NUCLEOTIDE SEQUENCE</scope>
    <source>
        <strain evidence="2">SCP</strain>
    </source>
</reference>
<name>A0AAV8ZXU2_ACOGR</name>
<dbReference type="Proteomes" id="UP001179952">
    <property type="component" value="Unassembled WGS sequence"/>
</dbReference>
<protein>
    <submittedName>
        <fullName evidence="2">Uncharacterized protein</fullName>
    </submittedName>
</protein>
<evidence type="ECO:0000313" key="3">
    <source>
        <dbReference type="Proteomes" id="UP001179952"/>
    </source>
</evidence>
<feature type="compositionally biased region" description="Basic and acidic residues" evidence="1">
    <location>
        <begin position="41"/>
        <end position="67"/>
    </location>
</feature>
<dbReference type="AlphaFoldDB" id="A0AAV8ZXU2"/>
<keyword evidence="3" id="KW-1185">Reference proteome</keyword>
<dbReference type="EMBL" id="JAUJYN010000045">
    <property type="protein sequence ID" value="KAK1257373.1"/>
    <property type="molecule type" value="Genomic_DNA"/>
</dbReference>
<sequence length="100" mass="11862">MQPPVQALQNQYICIVFRWMVEDGGILVIFGDVGKQINRERERMRGPGELREIEKLNESERDKEHTNRRSSPLRRRAPPEILKGCVRVYEKGFRKRLTRV</sequence>
<accession>A0AAV8ZXU2</accession>
<comment type="caution">
    <text evidence="2">The sequence shown here is derived from an EMBL/GenBank/DDBJ whole genome shotgun (WGS) entry which is preliminary data.</text>
</comment>
<evidence type="ECO:0000313" key="2">
    <source>
        <dbReference type="EMBL" id="KAK1257373.1"/>
    </source>
</evidence>
<gene>
    <name evidence="2" type="ORF">QJS04_geneDACA024504</name>
</gene>
<evidence type="ECO:0000256" key="1">
    <source>
        <dbReference type="SAM" id="MobiDB-lite"/>
    </source>
</evidence>
<proteinExistence type="predicted"/>